<dbReference type="InterPro" id="IPR020845">
    <property type="entry name" value="AMP-binding_CS"/>
</dbReference>
<dbReference type="InterPro" id="IPR001031">
    <property type="entry name" value="Thioesterase"/>
</dbReference>
<dbReference type="Gene3D" id="3.40.50.12780">
    <property type="entry name" value="N-terminal domain of ligase-like"/>
    <property type="match status" value="1"/>
</dbReference>
<dbReference type="Gene3D" id="3.30.300.30">
    <property type="match status" value="1"/>
</dbReference>
<dbReference type="GO" id="GO:0044550">
    <property type="term" value="P:secondary metabolite biosynthetic process"/>
    <property type="evidence" value="ECO:0007669"/>
    <property type="project" value="TreeGrafter"/>
</dbReference>
<sequence>MKIADITFGMPRNKAALNPAGVAPEGQPTTLSSSLSAAGNAMPCSSSSSGLSGRWASFEALFCSVVEENPDSLALSGGGKNLSFRELKDFSARIAAFVQAQNYGPETAVGALCERGAMYLAAAIGIMRAGAVYVPVERELPRPRQEAMLRPVRLLVTDRASLHEAEYHRYRNPNITHVLCLDAPNFADALESGGLSSTEYWEHLAELGSDRGWLDDVDARPLDLAQLCRMADSLLQKTGLAPNRAPGSTSGNTQAKGKSVLDIGSGSGVVAQALASASSRYAAVEIARNELDRVHALPCDASVSIHRMEAIDICFLDEQFDLVVLNGVVDCFPGYNYLRRVLDHAVERLTAGGSIFVGAVRDMDRKDDLRAAIREHALATGDQSALLRFEGSAELFVPRRFFSAWAAECPYPVEVKFSPAAPAPSDNGQSGVFRYDVQICRSAHDARPHGTRAMRESFGLRDIEVCPVAPLAAVRPDAAAYIVYTSGSTGLPKGVVVEHRHLLHIIHALRAFSEGCGTVGLVAPLSFDASIQQLAVSLFCGKPLYVMADEERKNPAALCACARKRGIDLCDMTPAFFNVLVDYLQERHQPLPLRRVLLAGEVLRPDVIQKFYAIPGNEDVVLFNVYGPTECTVDSSSFRIDRANHADFTAFPIGRPFEGVTIFVLDKHQRPVPESVTGELWIAGAGVSRGYLNGESADAFTEYAGCRCYRTGDNGFIQNGLVYYRGREDQQVKIRGNRVEIGEVEKAVGSFPGVRQVAVVADFYQAGNDKSLAAYVVGAVNPVDLRSYLEQQLPPFCVPDYIVPMLELPLSPNRKVDKRALPSPLGRVEAVAGRCPQGTVEQTLATIWKRLLGMDVSDAEASFFSMGGHSIMAVRLVAMIEKELRVHIAVNELMAHSSIARLAELIEGKAYVRNSPIIKLCHSEGGKNLFLFHPVGGSVFCYSDLARQLDGRYTLYAVEPAGFQAEKTVLNTELHSVQDLAAIYLDEILKVATENIVFGGWSFGGLLAYEAACLFAARGGDPGQVLILDTVLDNTRAKLLAAKDDVELLKNQLHEALAFDADKLRDMNRAERMTYLVECGEKAGLLPPHFSPAQMENLLQTYRLNAIAAARYDSPTPSDLRILYIRALDFASNPYIDFTDQYQGWSRFLPEKNITLRWTAGTHQSMLSPGLADGVAEHICDLFGQQGAGVPTEEDECGMSMG</sequence>
<dbReference type="Pfam" id="PF00550">
    <property type="entry name" value="PP-binding"/>
    <property type="match status" value="1"/>
</dbReference>
<dbReference type="InterPro" id="IPR036736">
    <property type="entry name" value="ACP-like_sf"/>
</dbReference>
<keyword evidence="2" id="KW-0597">Phosphoprotein</keyword>
<evidence type="ECO:0000259" key="3">
    <source>
        <dbReference type="PROSITE" id="PS50075"/>
    </source>
</evidence>
<dbReference type="SUPFAM" id="SSF56801">
    <property type="entry name" value="Acetyl-CoA synthetase-like"/>
    <property type="match status" value="1"/>
</dbReference>
<protein>
    <submittedName>
        <fullName evidence="4">Amino acid adenylation</fullName>
    </submittedName>
</protein>
<dbReference type="InterPro" id="IPR042099">
    <property type="entry name" value="ANL_N_sf"/>
</dbReference>
<dbReference type="InterPro" id="IPR029058">
    <property type="entry name" value="AB_hydrolase_fold"/>
</dbReference>
<dbReference type="PANTHER" id="PTHR45527">
    <property type="entry name" value="NONRIBOSOMAL PEPTIDE SYNTHETASE"/>
    <property type="match status" value="1"/>
</dbReference>
<dbReference type="EMBL" id="FLUP01000001">
    <property type="protein sequence ID" value="SBV90717.1"/>
    <property type="molecule type" value="Genomic_DNA"/>
</dbReference>
<dbReference type="CDD" id="cd02440">
    <property type="entry name" value="AdoMet_MTases"/>
    <property type="match status" value="1"/>
</dbReference>
<keyword evidence="1" id="KW-0596">Phosphopantetheine</keyword>
<organism evidence="4">
    <name type="scientific">uncultured Desulfovibrio sp</name>
    <dbReference type="NCBI Taxonomy" id="167968"/>
    <lineage>
        <taxon>Bacteria</taxon>
        <taxon>Pseudomonadati</taxon>
        <taxon>Thermodesulfobacteriota</taxon>
        <taxon>Desulfovibrionia</taxon>
        <taxon>Desulfovibrionales</taxon>
        <taxon>Desulfovibrionaceae</taxon>
        <taxon>Desulfovibrio</taxon>
        <taxon>environmental samples</taxon>
    </lineage>
</organism>
<dbReference type="InterPro" id="IPR045851">
    <property type="entry name" value="AMP-bd_C_sf"/>
</dbReference>
<accession>A0A212IU60</accession>
<proteinExistence type="predicted"/>
<feature type="domain" description="Carrier" evidence="3">
    <location>
        <begin position="835"/>
        <end position="910"/>
    </location>
</feature>
<dbReference type="PANTHER" id="PTHR45527:SF1">
    <property type="entry name" value="FATTY ACID SYNTHASE"/>
    <property type="match status" value="1"/>
</dbReference>
<dbReference type="SUPFAM" id="SSF53335">
    <property type="entry name" value="S-adenosyl-L-methionine-dependent methyltransferases"/>
    <property type="match status" value="1"/>
</dbReference>
<dbReference type="GO" id="GO:0043041">
    <property type="term" value="P:amino acid activation for nonribosomal peptide biosynthetic process"/>
    <property type="evidence" value="ECO:0007669"/>
    <property type="project" value="TreeGrafter"/>
</dbReference>
<dbReference type="Pfam" id="PF00975">
    <property type="entry name" value="Thioesterase"/>
    <property type="match status" value="1"/>
</dbReference>
<dbReference type="InterPro" id="IPR020806">
    <property type="entry name" value="PKS_PP-bd"/>
</dbReference>
<dbReference type="InterPro" id="IPR020802">
    <property type="entry name" value="TesA-like"/>
</dbReference>
<dbReference type="Pfam" id="PF00501">
    <property type="entry name" value="AMP-binding"/>
    <property type="match status" value="2"/>
</dbReference>
<dbReference type="PROSITE" id="PS00012">
    <property type="entry name" value="PHOSPHOPANTETHEINE"/>
    <property type="match status" value="1"/>
</dbReference>
<dbReference type="GO" id="GO:0008757">
    <property type="term" value="F:S-adenosylmethionine-dependent methyltransferase activity"/>
    <property type="evidence" value="ECO:0007669"/>
    <property type="project" value="InterPro"/>
</dbReference>
<dbReference type="Pfam" id="PF13193">
    <property type="entry name" value="AMP-binding_C"/>
    <property type="match status" value="1"/>
</dbReference>
<dbReference type="GO" id="GO:0016874">
    <property type="term" value="F:ligase activity"/>
    <property type="evidence" value="ECO:0007669"/>
    <property type="project" value="UniProtKB-KW"/>
</dbReference>
<evidence type="ECO:0000313" key="4">
    <source>
        <dbReference type="EMBL" id="SBV90717.1"/>
    </source>
</evidence>
<gene>
    <name evidence="4" type="ORF">KM92DES2_10035</name>
</gene>
<dbReference type="Gene3D" id="3.40.50.1820">
    <property type="entry name" value="alpha/beta hydrolase"/>
    <property type="match status" value="1"/>
</dbReference>
<dbReference type="PROSITE" id="PS00455">
    <property type="entry name" value="AMP_BINDING"/>
    <property type="match status" value="1"/>
</dbReference>
<dbReference type="InterPro" id="IPR009081">
    <property type="entry name" value="PP-bd_ACP"/>
</dbReference>
<dbReference type="SUPFAM" id="SSF47336">
    <property type="entry name" value="ACP-like"/>
    <property type="match status" value="1"/>
</dbReference>
<dbReference type="GO" id="GO:0031177">
    <property type="term" value="F:phosphopantetheine binding"/>
    <property type="evidence" value="ECO:0007669"/>
    <property type="project" value="InterPro"/>
</dbReference>
<dbReference type="InterPro" id="IPR000873">
    <property type="entry name" value="AMP-dep_synth/lig_dom"/>
</dbReference>
<dbReference type="AlphaFoldDB" id="A0A212IU60"/>
<dbReference type="InterPro" id="IPR029063">
    <property type="entry name" value="SAM-dependent_MTases_sf"/>
</dbReference>
<dbReference type="InterPro" id="IPR025110">
    <property type="entry name" value="AMP-bd_C"/>
</dbReference>
<dbReference type="GO" id="GO:0005737">
    <property type="term" value="C:cytoplasm"/>
    <property type="evidence" value="ECO:0007669"/>
    <property type="project" value="TreeGrafter"/>
</dbReference>
<dbReference type="Pfam" id="PF08241">
    <property type="entry name" value="Methyltransf_11"/>
    <property type="match status" value="1"/>
</dbReference>
<dbReference type="InterPro" id="IPR013216">
    <property type="entry name" value="Methyltransf_11"/>
</dbReference>
<dbReference type="CDD" id="cd05930">
    <property type="entry name" value="A_NRPS"/>
    <property type="match status" value="1"/>
</dbReference>
<dbReference type="Gene3D" id="1.10.1200.10">
    <property type="entry name" value="ACP-like"/>
    <property type="match status" value="1"/>
</dbReference>
<evidence type="ECO:0000256" key="1">
    <source>
        <dbReference type="ARBA" id="ARBA00022450"/>
    </source>
</evidence>
<name>A0A212IU60_9BACT</name>
<dbReference type="SMART" id="SM00823">
    <property type="entry name" value="PKS_PP"/>
    <property type="match status" value="1"/>
</dbReference>
<dbReference type="RefSeq" id="WP_227119179.1">
    <property type="nucleotide sequence ID" value="NZ_LT598928.1"/>
</dbReference>
<dbReference type="SMART" id="SM01294">
    <property type="entry name" value="PKS_PP_betabranch"/>
    <property type="match status" value="1"/>
</dbReference>
<dbReference type="SUPFAM" id="SSF53474">
    <property type="entry name" value="alpha/beta-Hydrolases"/>
    <property type="match status" value="1"/>
</dbReference>
<dbReference type="Gene3D" id="3.40.50.980">
    <property type="match status" value="2"/>
</dbReference>
<dbReference type="PROSITE" id="PS50075">
    <property type="entry name" value="CARRIER"/>
    <property type="match status" value="1"/>
</dbReference>
<evidence type="ECO:0000256" key="2">
    <source>
        <dbReference type="ARBA" id="ARBA00022553"/>
    </source>
</evidence>
<dbReference type="Gene3D" id="3.40.50.150">
    <property type="entry name" value="Vaccinia Virus protein VP39"/>
    <property type="match status" value="1"/>
</dbReference>
<dbReference type="SMART" id="SM00824">
    <property type="entry name" value="PKS_TE"/>
    <property type="match status" value="1"/>
</dbReference>
<reference evidence="4" key="1">
    <citation type="submission" date="2016-04" db="EMBL/GenBank/DDBJ databases">
        <authorList>
            <person name="Evans L.H."/>
            <person name="Alamgir A."/>
            <person name="Owens N."/>
            <person name="Weber N.D."/>
            <person name="Virtaneva K."/>
            <person name="Barbian K."/>
            <person name="Babar A."/>
            <person name="Rosenke K."/>
        </authorList>
    </citation>
    <scope>NUCLEOTIDE SEQUENCE</scope>
    <source>
        <strain evidence="4">92-2</strain>
    </source>
</reference>
<dbReference type="InterPro" id="IPR006162">
    <property type="entry name" value="Ppantetheine_attach_site"/>
</dbReference>